<evidence type="ECO:0000313" key="1">
    <source>
        <dbReference type="EMBL" id="GFT04387.1"/>
    </source>
</evidence>
<organism evidence="1 2">
    <name type="scientific">Nephila pilipes</name>
    <name type="common">Giant wood spider</name>
    <name type="synonym">Nephila maculata</name>
    <dbReference type="NCBI Taxonomy" id="299642"/>
    <lineage>
        <taxon>Eukaryota</taxon>
        <taxon>Metazoa</taxon>
        <taxon>Ecdysozoa</taxon>
        <taxon>Arthropoda</taxon>
        <taxon>Chelicerata</taxon>
        <taxon>Arachnida</taxon>
        <taxon>Araneae</taxon>
        <taxon>Araneomorphae</taxon>
        <taxon>Entelegynae</taxon>
        <taxon>Araneoidea</taxon>
        <taxon>Nephilidae</taxon>
        <taxon>Nephila</taxon>
    </lineage>
</organism>
<dbReference type="Proteomes" id="UP000887013">
    <property type="component" value="Unassembled WGS sequence"/>
</dbReference>
<keyword evidence="2" id="KW-1185">Reference proteome</keyword>
<sequence>MVGSLLGPRRVFLVPVGPAGWQLSSVVAFSQNEARGKELRMHLHLNVADLFRDLGPSLSGRKIVDRMWYKYWTIHCADCCDGLKVVIDLFKIVFHCSPLPR</sequence>
<comment type="caution">
    <text evidence="1">The sequence shown here is derived from an EMBL/GenBank/DDBJ whole genome shotgun (WGS) entry which is preliminary data.</text>
</comment>
<dbReference type="AlphaFoldDB" id="A0A8X6TDJ3"/>
<gene>
    <name evidence="1" type="ORF">NPIL_451731</name>
</gene>
<dbReference type="EMBL" id="BMAW01056117">
    <property type="protein sequence ID" value="GFT04387.1"/>
    <property type="molecule type" value="Genomic_DNA"/>
</dbReference>
<evidence type="ECO:0000313" key="2">
    <source>
        <dbReference type="Proteomes" id="UP000887013"/>
    </source>
</evidence>
<proteinExistence type="predicted"/>
<reference evidence="1" key="1">
    <citation type="submission" date="2020-08" db="EMBL/GenBank/DDBJ databases">
        <title>Multicomponent nature underlies the extraordinary mechanical properties of spider dragline silk.</title>
        <authorList>
            <person name="Kono N."/>
            <person name="Nakamura H."/>
            <person name="Mori M."/>
            <person name="Yoshida Y."/>
            <person name="Ohtoshi R."/>
            <person name="Malay A.D."/>
            <person name="Moran D.A.P."/>
            <person name="Tomita M."/>
            <person name="Numata K."/>
            <person name="Arakawa K."/>
        </authorList>
    </citation>
    <scope>NUCLEOTIDE SEQUENCE</scope>
</reference>
<name>A0A8X6TDJ3_NEPPI</name>
<accession>A0A8X6TDJ3</accession>
<protein>
    <submittedName>
        <fullName evidence="1">Uncharacterized protein</fullName>
    </submittedName>
</protein>